<accession>A0A2X4UBM9</accession>
<gene>
    <name evidence="2" type="ORF">NCTC12151_00589</name>
</gene>
<dbReference type="Pfam" id="PF08448">
    <property type="entry name" value="PAS_4"/>
    <property type="match status" value="1"/>
</dbReference>
<feature type="domain" description="PAS fold-4" evidence="1">
    <location>
        <begin position="20"/>
        <end position="70"/>
    </location>
</feature>
<dbReference type="InterPro" id="IPR013656">
    <property type="entry name" value="PAS_4"/>
</dbReference>
<dbReference type="EMBL" id="LS483470">
    <property type="protein sequence ID" value="SQI36019.1"/>
    <property type="molecule type" value="Genomic_DNA"/>
</dbReference>
<dbReference type="KEGG" id="lri:NCTC12151_00589"/>
<dbReference type="SUPFAM" id="SSF55785">
    <property type="entry name" value="PYP-like sensor domain (PAS domain)"/>
    <property type="match status" value="1"/>
</dbReference>
<reference evidence="2 3" key="1">
    <citation type="submission" date="2018-06" db="EMBL/GenBank/DDBJ databases">
        <authorList>
            <consortium name="Pathogen Informatics"/>
            <person name="Doyle S."/>
        </authorList>
    </citation>
    <scope>NUCLEOTIDE SEQUENCE [LARGE SCALE GENOMIC DNA]</scope>
    <source>
        <strain evidence="2 3">NCTC12151</strain>
    </source>
</reference>
<dbReference type="InterPro" id="IPR035965">
    <property type="entry name" value="PAS-like_dom_sf"/>
</dbReference>
<evidence type="ECO:0000313" key="2">
    <source>
        <dbReference type="EMBL" id="SQI36019.1"/>
    </source>
</evidence>
<dbReference type="Proteomes" id="UP000249005">
    <property type="component" value="Chromosome 1"/>
</dbReference>
<sequence>MEVDTDPELQAAIKIFGHFFDVLGQPFSVLNAEGKHIYYNQENADLDECHRNEVLGKHMLNIFPSIHADDNEMLKALQYGEESVNHQKKLLHTER</sequence>
<evidence type="ECO:0000313" key="3">
    <source>
        <dbReference type="Proteomes" id="UP000249005"/>
    </source>
</evidence>
<dbReference type="RefSeq" id="WP_170126475.1">
    <property type="nucleotide sequence ID" value="NZ_LR698987.1"/>
</dbReference>
<dbReference type="Gene3D" id="3.30.450.20">
    <property type="entry name" value="PAS domain"/>
    <property type="match status" value="1"/>
</dbReference>
<evidence type="ECO:0000259" key="1">
    <source>
        <dbReference type="Pfam" id="PF08448"/>
    </source>
</evidence>
<name>A0A2X4UBM9_9GAMM</name>
<dbReference type="AlphaFoldDB" id="A0A2X4UBM9"/>
<organism evidence="2 3">
    <name type="scientific">Leminorella richardii</name>
    <dbReference type="NCBI Taxonomy" id="158841"/>
    <lineage>
        <taxon>Bacteria</taxon>
        <taxon>Pseudomonadati</taxon>
        <taxon>Pseudomonadota</taxon>
        <taxon>Gammaproteobacteria</taxon>
        <taxon>Enterobacterales</taxon>
        <taxon>Budviciaceae</taxon>
        <taxon>Leminorella</taxon>
    </lineage>
</organism>
<keyword evidence="3" id="KW-1185">Reference proteome</keyword>
<proteinExistence type="predicted"/>
<protein>
    <recommendedName>
        <fullName evidence="1">PAS fold-4 domain-containing protein</fullName>
    </recommendedName>
</protein>